<accession>A0AA39T6L7</accession>
<reference evidence="3" key="1">
    <citation type="journal article" date="2022" name="Plant J.">
        <title>Strategies of tolerance reflected in two North American maple genomes.</title>
        <authorList>
            <person name="McEvoy S.L."/>
            <person name="Sezen U.U."/>
            <person name="Trouern-Trend A."/>
            <person name="McMahon S.M."/>
            <person name="Schaberg P.G."/>
            <person name="Yang J."/>
            <person name="Wegrzyn J.L."/>
            <person name="Swenson N.G."/>
        </authorList>
    </citation>
    <scope>NUCLEOTIDE SEQUENCE</scope>
    <source>
        <strain evidence="3">NS2018</strain>
    </source>
</reference>
<dbReference type="InterPro" id="IPR001810">
    <property type="entry name" value="F-box_dom"/>
</dbReference>
<dbReference type="SMART" id="SM00256">
    <property type="entry name" value="FBOX"/>
    <property type="match status" value="1"/>
</dbReference>
<dbReference type="AlphaFoldDB" id="A0AA39T6L7"/>
<comment type="caution">
    <text evidence="3">The sequence shown here is derived from an EMBL/GenBank/DDBJ whole genome shotgun (WGS) entry which is preliminary data.</text>
</comment>
<name>A0AA39T6L7_ACESA</name>
<evidence type="ECO:0000313" key="3">
    <source>
        <dbReference type="EMBL" id="KAK0601724.1"/>
    </source>
</evidence>
<proteinExistence type="predicted"/>
<sequence length="77" mass="8925">MALTLTLTNTKIPSSDDDGDDDGDKLSNLLKHLIRHILSFLETIDVIRVGSVCRKWSYFWVEIPYLNFNVYTVWSHP</sequence>
<dbReference type="EMBL" id="JAUESC010000003">
    <property type="protein sequence ID" value="KAK0601724.1"/>
    <property type="molecule type" value="Genomic_DNA"/>
</dbReference>
<reference evidence="3" key="2">
    <citation type="submission" date="2023-06" db="EMBL/GenBank/DDBJ databases">
        <authorList>
            <person name="Swenson N.G."/>
            <person name="Wegrzyn J.L."/>
            <person name="Mcevoy S.L."/>
        </authorList>
    </citation>
    <scope>NUCLEOTIDE SEQUENCE</scope>
    <source>
        <strain evidence="3">NS2018</strain>
        <tissue evidence="3">Leaf</tissue>
    </source>
</reference>
<dbReference type="Pfam" id="PF00646">
    <property type="entry name" value="F-box"/>
    <property type="match status" value="1"/>
</dbReference>
<keyword evidence="4" id="KW-1185">Reference proteome</keyword>
<feature type="region of interest" description="Disordered" evidence="1">
    <location>
        <begin position="1"/>
        <end position="21"/>
    </location>
</feature>
<protein>
    <recommendedName>
        <fullName evidence="2">F-box domain-containing protein</fullName>
    </recommendedName>
</protein>
<dbReference type="CDD" id="cd09917">
    <property type="entry name" value="F-box_SF"/>
    <property type="match status" value="1"/>
</dbReference>
<dbReference type="InterPro" id="IPR036047">
    <property type="entry name" value="F-box-like_dom_sf"/>
</dbReference>
<dbReference type="Gene3D" id="1.20.1280.50">
    <property type="match status" value="1"/>
</dbReference>
<dbReference type="Proteomes" id="UP001168877">
    <property type="component" value="Unassembled WGS sequence"/>
</dbReference>
<gene>
    <name evidence="3" type="ORF">LWI29_026880</name>
</gene>
<organism evidence="3 4">
    <name type="scientific">Acer saccharum</name>
    <name type="common">Sugar maple</name>
    <dbReference type="NCBI Taxonomy" id="4024"/>
    <lineage>
        <taxon>Eukaryota</taxon>
        <taxon>Viridiplantae</taxon>
        <taxon>Streptophyta</taxon>
        <taxon>Embryophyta</taxon>
        <taxon>Tracheophyta</taxon>
        <taxon>Spermatophyta</taxon>
        <taxon>Magnoliopsida</taxon>
        <taxon>eudicotyledons</taxon>
        <taxon>Gunneridae</taxon>
        <taxon>Pentapetalae</taxon>
        <taxon>rosids</taxon>
        <taxon>malvids</taxon>
        <taxon>Sapindales</taxon>
        <taxon>Sapindaceae</taxon>
        <taxon>Hippocastanoideae</taxon>
        <taxon>Acereae</taxon>
        <taxon>Acer</taxon>
    </lineage>
</organism>
<dbReference type="SUPFAM" id="SSF81383">
    <property type="entry name" value="F-box domain"/>
    <property type="match status" value="1"/>
</dbReference>
<evidence type="ECO:0000313" key="4">
    <source>
        <dbReference type="Proteomes" id="UP001168877"/>
    </source>
</evidence>
<evidence type="ECO:0000259" key="2">
    <source>
        <dbReference type="SMART" id="SM00256"/>
    </source>
</evidence>
<feature type="compositionally biased region" description="Polar residues" evidence="1">
    <location>
        <begin position="1"/>
        <end position="13"/>
    </location>
</feature>
<feature type="domain" description="F-box" evidence="2">
    <location>
        <begin position="29"/>
        <end position="69"/>
    </location>
</feature>
<evidence type="ECO:0000256" key="1">
    <source>
        <dbReference type="SAM" id="MobiDB-lite"/>
    </source>
</evidence>